<dbReference type="EMBL" id="JAUSQZ010000001">
    <property type="protein sequence ID" value="MDP9829551.1"/>
    <property type="molecule type" value="Genomic_DNA"/>
</dbReference>
<proteinExistence type="predicted"/>
<feature type="domain" description="AB hydrolase-1" evidence="1">
    <location>
        <begin position="26"/>
        <end position="261"/>
    </location>
</feature>
<dbReference type="InterPro" id="IPR050228">
    <property type="entry name" value="Carboxylesterase_BioH"/>
</dbReference>
<evidence type="ECO:0000313" key="3">
    <source>
        <dbReference type="Proteomes" id="UP001235712"/>
    </source>
</evidence>
<gene>
    <name evidence="2" type="ORF">J2S57_005300</name>
</gene>
<dbReference type="Pfam" id="PF00561">
    <property type="entry name" value="Abhydrolase_1"/>
    <property type="match status" value="1"/>
</dbReference>
<name>A0ABT9PA27_9ACTN</name>
<dbReference type="Proteomes" id="UP001235712">
    <property type="component" value="Unassembled WGS sequence"/>
</dbReference>
<comment type="caution">
    <text evidence="2">The sequence shown here is derived from an EMBL/GenBank/DDBJ whole genome shotgun (WGS) entry which is preliminary data.</text>
</comment>
<dbReference type="InterPro" id="IPR029058">
    <property type="entry name" value="AB_hydrolase_fold"/>
</dbReference>
<dbReference type="RefSeq" id="WP_307247832.1">
    <property type="nucleotide sequence ID" value="NZ_JAUSQZ010000001.1"/>
</dbReference>
<dbReference type="PANTHER" id="PTHR43194">
    <property type="entry name" value="HYDROLASE ALPHA/BETA FOLD FAMILY"/>
    <property type="match status" value="1"/>
</dbReference>
<dbReference type="InterPro" id="IPR000073">
    <property type="entry name" value="AB_hydrolase_1"/>
</dbReference>
<dbReference type="Gene3D" id="3.40.50.1820">
    <property type="entry name" value="alpha/beta hydrolase"/>
    <property type="match status" value="1"/>
</dbReference>
<dbReference type="SUPFAM" id="SSF53474">
    <property type="entry name" value="alpha/beta-Hydrolases"/>
    <property type="match status" value="1"/>
</dbReference>
<sequence length="287" mass="30842">MTSDLKIPSTDVTLAADHWGDPAATPVVLLHGGGQTRHSWGATGRDLAGAGWYTLSADLRGHGDSGWSPDGVYDLDRLAGDVRAIVEHLGSRPVLVGASMGGIAALAAIGQQPDLALGLVLVDVSPFLQAAGAGRIRAFMTSRPEGFASLEEVADAVAEYLPHRPRPRNPEGLRKNLRERDGRFFWHWDPAVMRAPTEHPVQRDPRIDSARLGAAAAGLRVPTLLVRGGASDVLSAEDARHFLDLVPHAEFHDVAGAHHMVAGDDNAVFDQVLGDFLERRVRNRLTR</sequence>
<organism evidence="2 3">
    <name type="scientific">Kineosporia succinea</name>
    <dbReference type="NCBI Taxonomy" id="84632"/>
    <lineage>
        <taxon>Bacteria</taxon>
        <taxon>Bacillati</taxon>
        <taxon>Actinomycetota</taxon>
        <taxon>Actinomycetes</taxon>
        <taxon>Kineosporiales</taxon>
        <taxon>Kineosporiaceae</taxon>
        <taxon>Kineosporia</taxon>
    </lineage>
</organism>
<protein>
    <submittedName>
        <fullName evidence="2">Pimeloyl-ACP methyl ester carboxylesterase</fullName>
    </submittedName>
</protein>
<keyword evidence="3" id="KW-1185">Reference proteome</keyword>
<reference evidence="2 3" key="1">
    <citation type="submission" date="2023-07" db="EMBL/GenBank/DDBJ databases">
        <title>Sequencing the genomes of 1000 actinobacteria strains.</title>
        <authorList>
            <person name="Klenk H.-P."/>
        </authorList>
    </citation>
    <scope>NUCLEOTIDE SEQUENCE [LARGE SCALE GENOMIC DNA]</scope>
    <source>
        <strain evidence="2 3">DSM 44388</strain>
    </source>
</reference>
<evidence type="ECO:0000259" key="1">
    <source>
        <dbReference type="Pfam" id="PF00561"/>
    </source>
</evidence>
<evidence type="ECO:0000313" key="2">
    <source>
        <dbReference type="EMBL" id="MDP9829551.1"/>
    </source>
</evidence>
<dbReference type="PANTHER" id="PTHR43194:SF2">
    <property type="entry name" value="PEROXISOMAL MEMBRANE PROTEIN LPX1"/>
    <property type="match status" value="1"/>
</dbReference>
<accession>A0ABT9PA27</accession>